<gene>
    <name evidence="1" type="ORF">ACFO8Q_14255</name>
</gene>
<name>A0ABV9Q2W5_9BACL</name>
<sequence length="67" mass="7873">MHRVFEAEQIEILYDCADRCQRCQELACKQPAFVEVVFCPRFVAIEPHPNTRRTVTNKKTKRYGTSL</sequence>
<comment type="caution">
    <text evidence="1">The sequence shown here is derived from an EMBL/GenBank/DDBJ whole genome shotgun (WGS) entry which is preliminary data.</text>
</comment>
<dbReference type="RefSeq" id="WP_380026457.1">
    <property type="nucleotide sequence ID" value="NZ_JBHSHC010000106.1"/>
</dbReference>
<accession>A0ABV9Q2W5</accession>
<dbReference type="EMBL" id="JBHSHC010000106">
    <property type="protein sequence ID" value="MFC4768505.1"/>
    <property type="molecule type" value="Genomic_DNA"/>
</dbReference>
<protein>
    <submittedName>
        <fullName evidence="1">Uncharacterized protein</fullName>
    </submittedName>
</protein>
<evidence type="ECO:0000313" key="2">
    <source>
        <dbReference type="Proteomes" id="UP001596002"/>
    </source>
</evidence>
<dbReference type="Proteomes" id="UP001596002">
    <property type="component" value="Unassembled WGS sequence"/>
</dbReference>
<proteinExistence type="predicted"/>
<organism evidence="1 2">
    <name type="scientific">Effusibacillus consociatus</name>
    <dbReference type="NCBI Taxonomy" id="1117041"/>
    <lineage>
        <taxon>Bacteria</taxon>
        <taxon>Bacillati</taxon>
        <taxon>Bacillota</taxon>
        <taxon>Bacilli</taxon>
        <taxon>Bacillales</taxon>
        <taxon>Alicyclobacillaceae</taxon>
        <taxon>Effusibacillus</taxon>
    </lineage>
</organism>
<evidence type="ECO:0000313" key="1">
    <source>
        <dbReference type="EMBL" id="MFC4768505.1"/>
    </source>
</evidence>
<reference evidence="2" key="1">
    <citation type="journal article" date="2019" name="Int. J. Syst. Evol. Microbiol.">
        <title>The Global Catalogue of Microorganisms (GCM) 10K type strain sequencing project: providing services to taxonomists for standard genome sequencing and annotation.</title>
        <authorList>
            <consortium name="The Broad Institute Genomics Platform"/>
            <consortium name="The Broad Institute Genome Sequencing Center for Infectious Disease"/>
            <person name="Wu L."/>
            <person name="Ma J."/>
        </authorList>
    </citation>
    <scope>NUCLEOTIDE SEQUENCE [LARGE SCALE GENOMIC DNA]</scope>
    <source>
        <strain evidence="2">WYCCWR 12678</strain>
    </source>
</reference>
<keyword evidence="2" id="KW-1185">Reference proteome</keyword>